<dbReference type="STRING" id="685588.A0A067TEP5"/>
<evidence type="ECO:0000313" key="3">
    <source>
        <dbReference type="Proteomes" id="UP000027222"/>
    </source>
</evidence>
<organism evidence="2 3">
    <name type="scientific">Galerina marginata (strain CBS 339.88)</name>
    <dbReference type="NCBI Taxonomy" id="685588"/>
    <lineage>
        <taxon>Eukaryota</taxon>
        <taxon>Fungi</taxon>
        <taxon>Dikarya</taxon>
        <taxon>Basidiomycota</taxon>
        <taxon>Agaricomycotina</taxon>
        <taxon>Agaricomycetes</taxon>
        <taxon>Agaricomycetidae</taxon>
        <taxon>Agaricales</taxon>
        <taxon>Agaricineae</taxon>
        <taxon>Strophariaceae</taxon>
        <taxon>Galerina</taxon>
    </lineage>
</organism>
<evidence type="ECO:0000259" key="1">
    <source>
        <dbReference type="Pfam" id="PF20415"/>
    </source>
</evidence>
<dbReference type="AlphaFoldDB" id="A0A067TEP5"/>
<proteinExistence type="predicted"/>
<evidence type="ECO:0000313" key="2">
    <source>
        <dbReference type="EMBL" id="KDR81700.1"/>
    </source>
</evidence>
<gene>
    <name evidence="2" type="ORF">GALMADRAFT_239829</name>
</gene>
<sequence>MFQPPPPQPPPPMLHLQSQLSYNLHDINNPDLVWDIIHPPDYARLCDRRYFKRWILPDFDSPAFEPSVQTAWVMSDHPVLSHWISRWGPVSMKLEKITVKDLLDGIYYYLRTPLTTQDMAHIKSIPGNKDALRFARARRAKESREVEAVVIKQGYRRVDVLGGHRRFQGLRVEILPDYSWRLHLGLLPGPVTRLF</sequence>
<name>A0A067TEP5_GALM3</name>
<keyword evidence="3" id="KW-1185">Reference proteome</keyword>
<protein>
    <recommendedName>
        <fullName evidence="1">DUF6699 domain-containing protein</fullName>
    </recommendedName>
</protein>
<dbReference type="HOGENOM" id="CLU_086743_0_0_1"/>
<reference evidence="3" key="1">
    <citation type="journal article" date="2014" name="Proc. Natl. Acad. Sci. U.S.A.">
        <title>Extensive sampling of basidiomycete genomes demonstrates inadequacy of the white-rot/brown-rot paradigm for wood decay fungi.</title>
        <authorList>
            <person name="Riley R."/>
            <person name="Salamov A.A."/>
            <person name="Brown D.W."/>
            <person name="Nagy L.G."/>
            <person name="Floudas D."/>
            <person name="Held B.W."/>
            <person name="Levasseur A."/>
            <person name="Lombard V."/>
            <person name="Morin E."/>
            <person name="Otillar R."/>
            <person name="Lindquist E.A."/>
            <person name="Sun H."/>
            <person name="LaButti K.M."/>
            <person name="Schmutz J."/>
            <person name="Jabbour D."/>
            <person name="Luo H."/>
            <person name="Baker S.E."/>
            <person name="Pisabarro A.G."/>
            <person name="Walton J.D."/>
            <person name="Blanchette R.A."/>
            <person name="Henrissat B."/>
            <person name="Martin F."/>
            <person name="Cullen D."/>
            <person name="Hibbett D.S."/>
            <person name="Grigoriev I.V."/>
        </authorList>
    </citation>
    <scope>NUCLEOTIDE SEQUENCE [LARGE SCALE GENOMIC DNA]</scope>
    <source>
        <strain evidence="3">CBS 339.88</strain>
    </source>
</reference>
<dbReference type="Proteomes" id="UP000027222">
    <property type="component" value="Unassembled WGS sequence"/>
</dbReference>
<accession>A0A067TEP5</accession>
<dbReference type="Pfam" id="PF20415">
    <property type="entry name" value="DUF6699"/>
    <property type="match status" value="1"/>
</dbReference>
<dbReference type="OrthoDB" id="3241567at2759"/>
<dbReference type="InterPro" id="IPR046522">
    <property type="entry name" value="DUF6699"/>
</dbReference>
<feature type="domain" description="DUF6699" evidence="1">
    <location>
        <begin position="32"/>
        <end position="171"/>
    </location>
</feature>
<dbReference type="EMBL" id="KL142370">
    <property type="protein sequence ID" value="KDR81700.1"/>
    <property type="molecule type" value="Genomic_DNA"/>
</dbReference>